<reference evidence="2 3" key="1">
    <citation type="journal article" date="2018" name="Nat. Ecol. Evol.">
        <title>Pezizomycetes genomes reveal the molecular basis of ectomycorrhizal truffle lifestyle.</title>
        <authorList>
            <person name="Murat C."/>
            <person name="Payen T."/>
            <person name="Noel B."/>
            <person name="Kuo A."/>
            <person name="Morin E."/>
            <person name="Chen J."/>
            <person name="Kohler A."/>
            <person name="Krizsan K."/>
            <person name="Balestrini R."/>
            <person name="Da Silva C."/>
            <person name="Montanini B."/>
            <person name="Hainaut M."/>
            <person name="Levati E."/>
            <person name="Barry K.W."/>
            <person name="Belfiori B."/>
            <person name="Cichocki N."/>
            <person name="Clum A."/>
            <person name="Dockter R.B."/>
            <person name="Fauchery L."/>
            <person name="Guy J."/>
            <person name="Iotti M."/>
            <person name="Le Tacon F."/>
            <person name="Lindquist E.A."/>
            <person name="Lipzen A."/>
            <person name="Malagnac F."/>
            <person name="Mello A."/>
            <person name="Molinier V."/>
            <person name="Miyauchi S."/>
            <person name="Poulain J."/>
            <person name="Riccioni C."/>
            <person name="Rubini A."/>
            <person name="Sitrit Y."/>
            <person name="Splivallo R."/>
            <person name="Traeger S."/>
            <person name="Wang M."/>
            <person name="Zifcakova L."/>
            <person name="Wipf D."/>
            <person name="Zambonelli A."/>
            <person name="Paolocci F."/>
            <person name="Nowrousian M."/>
            <person name="Ottonello S."/>
            <person name="Baldrian P."/>
            <person name="Spatafora J.W."/>
            <person name="Henrissat B."/>
            <person name="Nagy L.G."/>
            <person name="Aury J.M."/>
            <person name="Wincker P."/>
            <person name="Grigoriev I.V."/>
            <person name="Bonfante P."/>
            <person name="Martin F.M."/>
        </authorList>
    </citation>
    <scope>NUCLEOTIDE SEQUENCE [LARGE SCALE GENOMIC DNA]</scope>
    <source>
        <strain evidence="2 3">120613-1</strain>
    </source>
</reference>
<keyword evidence="1" id="KW-0472">Membrane</keyword>
<organism evidence="2 3">
    <name type="scientific">Choiromyces venosus 120613-1</name>
    <dbReference type="NCBI Taxonomy" id="1336337"/>
    <lineage>
        <taxon>Eukaryota</taxon>
        <taxon>Fungi</taxon>
        <taxon>Dikarya</taxon>
        <taxon>Ascomycota</taxon>
        <taxon>Pezizomycotina</taxon>
        <taxon>Pezizomycetes</taxon>
        <taxon>Pezizales</taxon>
        <taxon>Tuberaceae</taxon>
        <taxon>Choiromyces</taxon>
    </lineage>
</organism>
<accession>A0A3N4K704</accession>
<evidence type="ECO:0000256" key="1">
    <source>
        <dbReference type="SAM" id="Phobius"/>
    </source>
</evidence>
<keyword evidence="3" id="KW-1185">Reference proteome</keyword>
<evidence type="ECO:0000313" key="2">
    <source>
        <dbReference type="EMBL" id="RPB06183.1"/>
    </source>
</evidence>
<dbReference type="EMBL" id="ML120351">
    <property type="protein sequence ID" value="RPB06183.1"/>
    <property type="molecule type" value="Genomic_DNA"/>
</dbReference>
<protein>
    <submittedName>
        <fullName evidence="2">Uncharacterized protein</fullName>
    </submittedName>
</protein>
<feature type="transmembrane region" description="Helical" evidence="1">
    <location>
        <begin position="15"/>
        <end position="37"/>
    </location>
</feature>
<gene>
    <name evidence="2" type="ORF">L873DRAFT_29879</name>
</gene>
<proteinExistence type="predicted"/>
<dbReference type="Proteomes" id="UP000276215">
    <property type="component" value="Unassembled WGS sequence"/>
</dbReference>
<keyword evidence="1" id="KW-0812">Transmembrane</keyword>
<name>A0A3N4K704_9PEZI</name>
<dbReference type="AlphaFoldDB" id="A0A3N4K704"/>
<evidence type="ECO:0000313" key="3">
    <source>
        <dbReference type="Proteomes" id="UP000276215"/>
    </source>
</evidence>
<keyword evidence="1" id="KW-1133">Transmembrane helix</keyword>
<sequence length="149" mass="16337">MHCLIPLPDLHSRDAYHCIIIISIHFCSAIFFSHSIANLSCSKSNSDLCNSPCCYKCSLRKSNFLASPSDFAEAKILTASIRTVDPLFFLGLDPLRPLPMLESVSGSSSSSISGKQYCFVPLIAEVGIDRFLNLLVSLTISGDFKLIFI</sequence>